<proteinExistence type="inferred from homology"/>
<dbReference type="GO" id="GO:0051775">
    <property type="term" value="P:response to redox state"/>
    <property type="evidence" value="ECO:0007669"/>
    <property type="project" value="InterPro"/>
</dbReference>
<feature type="domain" description="CoA-binding" evidence="7">
    <location>
        <begin position="101"/>
        <end position="202"/>
    </location>
</feature>
<dbReference type="GO" id="GO:0003700">
    <property type="term" value="F:DNA-binding transcription factor activity"/>
    <property type="evidence" value="ECO:0007669"/>
    <property type="project" value="UniProtKB-UniRule"/>
</dbReference>
<dbReference type="PANTHER" id="PTHR35786:SF1">
    <property type="entry name" value="REDOX-SENSING TRANSCRIPTIONAL REPRESSOR REX 1"/>
    <property type="match status" value="1"/>
</dbReference>
<name>A0AAE4AMY2_9BACT</name>
<gene>
    <name evidence="6" type="primary">rex</name>
    <name evidence="8" type="ORF">J3R75_000450</name>
</gene>
<keyword evidence="2 6" id="KW-0678">Repressor</keyword>
<evidence type="ECO:0000256" key="5">
    <source>
        <dbReference type="ARBA" id="ARBA00023163"/>
    </source>
</evidence>
<dbReference type="RefSeq" id="WP_307259666.1">
    <property type="nucleotide sequence ID" value="NZ_JAUSVL010000001.1"/>
</dbReference>
<dbReference type="AlphaFoldDB" id="A0AAE4AMY2"/>
<evidence type="ECO:0000256" key="1">
    <source>
        <dbReference type="ARBA" id="ARBA00022490"/>
    </source>
</evidence>
<dbReference type="SMART" id="SM00881">
    <property type="entry name" value="CoA_binding"/>
    <property type="match status" value="1"/>
</dbReference>
<dbReference type="PANTHER" id="PTHR35786">
    <property type="entry name" value="REDOX-SENSING TRANSCRIPTIONAL REPRESSOR REX"/>
    <property type="match status" value="1"/>
</dbReference>
<dbReference type="SUPFAM" id="SSF51735">
    <property type="entry name" value="NAD(P)-binding Rossmann-fold domains"/>
    <property type="match status" value="1"/>
</dbReference>
<dbReference type="InterPro" id="IPR022876">
    <property type="entry name" value="Tscrpt_rep_Rex"/>
</dbReference>
<dbReference type="InterPro" id="IPR036388">
    <property type="entry name" value="WH-like_DNA-bd_sf"/>
</dbReference>
<protein>
    <recommendedName>
        <fullName evidence="6">Redox-sensing transcriptional repressor Rex</fullName>
    </recommendedName>
</protein>
<feature type="DNA-binding region" description="H-T-H motif" evidence="6">
    <location>
        <begin position="38"/>
        <end position="77"/>
    </location>
</feature>
<comment type="subcellular location">
    <subcellularLocation>
        <location evidence="6">Cytoplasm</location>
    </subcellularLocation>
</comment>
<dbReference type="InterPro" id="IPR036291">
    <property type="entry name" value="NAD(P)-bd_dom_sf"/>
</dbReference>
<dbReference type="Gene3D" id="1.10.10.10">
    <property type="entry name" value="Winged helix-like DNA-binding domain superfamily/Winged helix DNA-binding domain"/>
    <property type="match status" value="1"/>
</dbReference>
<dbReference type="GO" id="GO:0005737">
    <property type="term" value="C:cytoplasm"/>
    <property type="evidence" value="ECO:0007669"/>
    <property type="project" value="UniProtKB-SubCell"/>
</dbReference>
<evidence type="ECO:0000256" key="2">
    <source>
        <dbReference type="ARBA" id="ARBA00022491"/>
    </source>
</evidence>
<evidence type="ECO:0000259" key="7">
    <source>
        <dbReference type="SMART" id="SM00881"/>
    </source>
</evidence>
<comment type="similarity">
    <text evidence="6">Belongs to the transcriptional regulatory Rex family.</text>
</comment>
<dbReference type="Gene3D" id="3.40.50.720">
    <property type="entry name" value="NAD(P)-binding Rossmann-like Domain"/>
    <property type="match status" value="1"/>
</dbReference>
<dbReference type="HAMAP" id="MF_01131">
    <property type="entry name" value="Rex"/>
    <property type="match status" value="1"/>
</dbReference>
<dbReference type="Pfam" id="PF02629">
    <property type="entry name" value="CoA_binding"/>
    <property type="match status" value="1"/>
</dbReference>
<accession>A0AAE4AMY2</accession>
<keyword evidence="4 6" id="KW-0238">DNA-binding</keyword>
<evidence type="ECO:0000313" key="8">
    <source>
        <dbReference type="EMBL" id="MDQ0288343.1"/>
    </source>
</evidence>
<comment type="function">
    <text evidence="6">Modulates transcription in response to changes in cellular NADH/NAD(+) redox state.</text>
</comment>
<feature type="binding site" evidence="6">
    <location>
        <begin position="112"/>
        <end position="117"/>
    </location>
    <ligand>
        <name>NAD(+)</name>
        <dbReference type="ChEBI" id="CHEBI:57540"/>
    </ligand>
</feature>
<dbReference type="SUPFAM" id="SSF46785">
    <property type="entry name" value="Winged helix' DNA-binding domain"/>
    <property type="match status" value="1"/>
</dbReference>
<dbReference type="NCBIfam" id="NF003995">
    <property type="entry name" value="PRK05472.2-4"/>
    <property type="match status" value="1"/>
</dbReference>
<evidence type="ECO:0000313" key="9">
    <source>
        <dbReference type="Proteomes" id="UP001238163"/>
    </source>
</evidence>
<dbReference type="GO" id="GO:0045892">
    <property type="term" value="P:negative regulation of DNA-templated transcription"/>
    <property type="evidence" value="ECO:0007669"/>
    <property type="project" value="InterPro"/>
</dbReference>
<comment type="subunit">
    <text evidence="6">Homodimer.</text>
</comment>
<evidence type="ECO:0000256" key="6">
    <source>
        <dbReference type="HAMAP-Rule" id="MF_01131"/>
    </source>
</evidence>
<keyword evidence="9" id="KW-1185">Reference proteome</keyword>
<keyword evidence="6" id="KW-0520">NAD</keyword>
<dbReference type="EMBL" id="JAUSVL010000001">
    <property type="protein sequence ID" value="MDQ0288343.1"/>
    <property type="molecule type" value="Genomic_DNA"/>
</dbReference>
<evidence type="ECO:0000256" key="3">
    <source>
        <dbReference type="ARBA" id="ARBA00023015"/>
    </source>
</evidence>
<dbReference type="InterPro" id="IPR009718">
    <property type="entry name" value="Rex_DNA-bd_C_dom"/>
</dbReference>
<dbReference type="NCBIfam" id="NF003996">
    <property type="entry name" value="PRK05472.2-5"/>
    <property type="match status" value="1"/>
</dbReference>
<dbReference type="Proteomes" id="UP001238163">
    <property type="component" value="Unassembled WGS sequence"/>
</dbReference>
<dbReference type="NCBIfam" id="NF003994">
    <property type="entry name" value="PRK05472.2-3"/>
    <property type="match status" value="1"/>
</dbReference>
<dbReference type="GO" id="GO:0003677">
    <property type="term" value="F:DNA binding"/>
    <property type="evidence" value="ECO:0007669"/>
    <property type="project" value="UniProtKB-UniRule"/>
</dbReference>
<organism evidence="8 9">
    <name type="scientific">Oligosphaera ethanolica</name>
    <dbReference type="NCBI Taxonomy" id="760260"/>
    <lineage>
        <taxon>Bacteria</taxon>
        <taxon>Pseudomonadati</taxon>
        <taxon>Lentisphaerota</taxon>
        <taxon>Oligosphaeria</taxon>
        <taxon>Oligosphaerales</taxon>
        <taxon>Oligosphaeraceae</taxon>
        <taxon>Oligosphaera</taxon>
    </lineage>
</organism>
<comment type="caution">
    <text evidence="8">The sequence shown here is derived from an EMBL/GenBank/DDBJ whole genome shotgun (WGS) entry which is preliminary data.</text>
</comment>
<keyword evidence="5 6" id="KW-0804">Transcription</keyword>
<keyword evidence="3 6" id="KW-0805">Transcription regulation</keyword>
<dbReference type="Pfam" id="PF06971">
    <property type="entry name" value="Put_DNA-bind_N"/>
    <property type="match status" value="1"/>
</dbReference>
<keyword evidence="1 6" id="KW-0963">Cytoplasm</keyword>
<sequence>MIHHPPCFSFSVEDAMASQRDDNTALCIPKPALRRLPGYLRCLHALHKEHETWVSCTYLADYLKMESSLVRKDLAYTGVSGRPKVGYEIGLLTQAIERLIGWDNRQDAFLVGVGNLGRALLGHLEPSLHGLNIICGFDIDPDKLSTEVRGKMILPLNKLPDLARRMHIDIGVITCPAAAAQSVAELMVNSGMRAIWNFTQTHLQVPEGIIVENVDLASSIAVLLTRFAELKQHDD</sequence>
<dbReference type="InterPro" id="IPR036390">
    <property type="entry name" value="WH_DNA-bd_sf"/>
</dbReference>
<dbReference type="InterPro" id="IPR003781">
    <property type="entry name" value="CoA-bd"/>
</dbReference>
<evidence type="ECO:0000256" key="4">
    <source>
        <dbReference type="ARBA" id="ARBA00023125"/>
    </source>
</evidence>
<reference evidence="8" key="1">
    <citation type="submission" date="2023-07" db="EMBL/GenBank/DDBJ databases">
        <title>Genomic Encyclopedia of Type Strains, Phase IV (KMG-IV): sequencing the most valuable type-strain genomes for metagenomic binning, comparative biology and taxonomic classification.</title>
        <authorList>
            <person name="Goeker M."/>
        </authorList>
    </citation>
    <scope>NUCLEOTIDE SEQUENCE</scope>
    <source>
        <strain evidence="8">DSM 24202</strain>
    </source>
</reference>